<name>R9L713_9BACL</name>
<dbReference type="AlphaFoldDB" id="R9L713"/>
<gene>
    <name evidence="2" type="ORF">C812_03374</name>
</gene>
<dbReference type="STRING" id="1235795.C812_03374"/>
<dbReference type="HOGENOM" id="CLU_082566_1_0_9"/>
<dbReference type="PANTHER" id="PTHR30212">
    <property type="entry name" value="PROTEIN YIIM"/>
    <property type="match status" value="1"/>
</dbReference>
<dbReference type="GO" id="GO:0030170">
    <property type="term" value="F:pyridoxal phosphate binding"/>
    <property type="evidence" value="ECO:0007669"/>
    <property type="project" value="InterPro"/>
</dbReference>
<dbReference type="PANTHER" id="PTHR30212:SF4">
    <property type="entry name" value="MOSC DOMAIN-CONTAINING PROTEIN"/>
    <property type="match status" value="1"/>
</dbReference>
<evidence type="ECO:0000313" key="3">
    <source>
        <dbReference type="Proteomes" id="UP000019598"/>
    </source>
</evidence>
<dbReference type="SUPFAM" id="SSF50800">
    <property type="entry name" value="PK beta-barrel domain-like"/>
    <property type="match status" value="1"/>
</dbReference>
<dbReference type="Gene3D" id="2.40.33.20">
    <property type="entry name" value="PK beta-barrel domain-like"/>
    <property type="match status" value="1"/>
</dbReference>
<accession>R9L713</accession>
<dbReference type="InterPro" id="IPR011037">
    <property type="entry name" value="Pyrv_Knase-like_insert_dom_sf"/>
</dbReference>
<protein>
    <recommendedName>
        <fullName evidence="1">MOSC domain-containing protein</fullName>
    </recommendedName>
</protein>
<dbReference type="EMBL" id="ASSZ01000029">
    <property type="protein sequence ID" value="EOS54599.1"/>
    <property type="molecule type" value="Genomic_DNA"/>
</dbReference>
<evidence type="ECO:0000259" key="1">
    <source>
        <dbReference type="PROSITE" id="PS51340"/>
    </source>
</evidence>
<dbReference type="GO" id="GO:0030151">
    <property type="term" value="F:molybdenum ion binding"/>
    <property type="evidence" value="ECO:0007669"/>
    <property type="project" value="InterPro"/>
</dbReference>
<dbReference type="InterPro" id="IPR005163">
    <property type="entry name" value="Tri_helical_YiiM-like"/>
</dbReference>
<reference evidence="2 3" key="1">
    <citation type="submission" date="2013-04" db="EMBL/GenBank/DDBJ databases">
        <title>The Genome Sequence of Paenibacillus barengoltzii G22.</title>
        <authorList>
            <consortium name="The Broad Institute Genomics Platform"/>
            <consortium name="The Broad Institute Genome Sequencing Center for Infectious Disease"/>
            <person name="Earl A."/>
            <person name="Xavier R."/>
            <person name="Elson C."/>
            <person name="Duck W."/>
            <person name="Walker B."/>
            <person name="Young S."/>
            <person name="Zeng Q."/>
            <person name="Gargeya S."/>
            <person name="Fitzgerald M."/>
            <person name="Haas B."/>
            <person name="Abouelleil A."/>
            <person name="Allen A.W."/>
            <person name="Alvarado L."/>
            <person name="Arachchi H.M."/>
            <person name="Berlin A.M."/>
            <person name="Chapman S.B."/>
            <person name="Gainer-Dewar J."/>
            <person name="Goldberg J."/>
            <person name="Griggs A."/>
            <person name="Gujja S."/>
            <person name="Hansen M."/>
            <person name="Howarth C."/>
            <person name="Imamovic A."/>
            <person name="Ireland A."/>
            <person name="Larimer J."/>
            <person name="McCowan C."/>
            <person name="Murphy C."/>
            <person name="Pearson M."/>
            <person name="Poon T.W."/>
            <person name="Priest M."/>
            <person name="Roberts A."/>
            <person name="Saif S."/>
            <person name="Shea T."/>
            <person name="Sisk P."/>
            <person name="Sykes S."/>
            <person name="Wortman J."/>
            <person name="Nusbaum C."/>
            <person name="Birren B."/>
        </authorList>
    </citation>
    <scope>NUCLEOTIDE SEQUENCE [LARGE SCALE GENOMIC DNA]</scope>
    <source>
        <strain evidence="2 3">G22</strain>
    </source>
</reference>
<proteinExistence type="predicted"/>
<evidence type="ECO:0000313" key="2">
    <source>
        <dbReference type="EMBL" id="EOS54599.1"/>
    </source>
</evidence>
<dbReference type="Pfam" id="PF03473">
    <property type="entry name" value="MOSC"/>
    <property type="match status" value="1"/>
</dbReference>
<dbReference type="GeneID" id="43346319"/>
<sequence>MGDQIQMTVHSLNVGKPVEVEHQGKLVRTGIFKTPVTEARYLSSVNFAGDEQADLKYHGGPDKAVCVYPYERYAYWEEKLGITLALGAFGENITTEGMLEDEICIGDRFRMGGTMVQVSQPRQPCFKLGVKHGLPELPLAIQHTGYTGYYFRVLQEGEVRPGDQLELVERHPAGVTMTFANRVMHVDKEDAEGIRRILAVEELSTSWREQLTARLNRLTGK</sequence>
<dbReference type="RefSeq" id="WP_016313783.1">
    <property type="nucleotide sequence ID" value="NZ_KE159654.1"/>
</dbReference>
<feature type="domain" description="MOSC" evidence="1">
    <location>
        <begin position="34"/>
        <end position="168"/>
    </location>
</feature>
<dbReference type="Proteomes" id="UP000019598">
    <property type="component" value="Unassembled WGS sequence"/>
</dbReference>
<dbReference type="PROSITE" id="PS51340">
    <property type="entry name" value="MOSC"/>
    <property type="match status" value="1"/>
</dbReference>
<dbReference type="PATRIC" id="fig|1235795.3.peg.3344"/>
<dbReference type="GO" id="GO:0003824">
    <property type="term" value="F:catalytic activity"/>
    <property type="evidence" value="ECO:0007669"/>
    <property type="project" value="InterPro"/>
</dbReference>
<organism evidence="2 3">
    <name type="scientific">Paenibacillus barengoltzii G22</name>
    <dbReference type="NCBI Taxonomy" id="1235795"/>
    <lineage>
        <taxon>Bacteria</taxon>
        <taxon>Bacillati</taxon>
        <taxon>Bacillota</taxon>
        <taxon>Bacilli</taxon>
        <taxon>Bacillales</taxon>
        <taxon>Paenibacillaceae</taxon>
        <taxon>Paenibacillus</taxon>
    </lineage>
</organism>
<comment type="caution">
    <text evidence="2">The sequence shown here is derived from an EMBL/GenBank/DDBJ whole genome shotgun (WGS) entry which is preliminary data.</text>
</comment>
<dbReference type="Pfam" id="PF03475">
    <property type="entry name" value="YiiM_3-alpha"/>
    <property type="match status" value="1"/>
</dbReference>
<dbReference type="InterPro" id="IPR005302">
    <property type="entry name" value="MoCF_Sase_C"/>
</dbReference>
<dbReference type="InterPro" id="IPR052353">
    <property type="entry name" value="Benzoxazolinone_Detox_Enz"/>
</dbReference>